<dbReference type="Pfam" id="PF00494">
    <property type="entry name" value="SQS_PSY"/>
    <property type="match status" value="1"/>
</dbReference>
<organism evidence="3 4">
    <name type="scientific">Acidiferrimicrobium australe</name>
    <dbReference type="NCBI Taxonomy" id="2664430"/>
    <lineage>
        <taxon>Bacteria</taxon>
        <taxon>Bacillati</taxon>
        <taxon>Actinomycetota</taxon>
        <taxon>Acidimicrobiia</taxon>
        <taxon>Acidimicrobiales</taxon>
        <taxon>Acidimicrobiaceae</taxon>
        <taxon>Acidiferrimicrobium</taxon>
    </lineage>
</organism>
<dbReference type="InterPro" id="IPR019845">
    <property type="entry name" value="Squalene/phytoene_synthase_CS"/>
</dbReference>
<dbReference type="PROSITE" id="PS01045">
    <property type="entry name" value="SQUALEN_PHYTOEN_SYN_2"/>
    <property type="match status" value="1"/>
</dbReference>
<dbReference type="Gene3D" id="1.10.600.10">
    <property type="entry name" value="Farnesyl Diphosphate Synthase"/>
    <property type="match status" value="1"/>
</dbReference>
<dbReference type="SFLD" id="SFLDS00005">
    <property type="entry name" value="Isoprenoid_Synthase_Type_I"/>
    <property type="match status" value="1"/>
</dbReference>
<dbReference type="CDD" id="cd00683">
    <property type="entry name" value="Trans_IPPS_HH"/>
    <property type="match status" value="1"/>
</dbReference>
<dbReference type="SFLD" id="SFLDG01212">
    <property type="entry name" value="Phytoene_synthase_like"/>
    <property type="match status" value="1"/>
</dbReference>
<evidence type="ECO:0000256" key="2">
    <source>
        <dbReference type="ARBA" id="ARBA00022679"/>
    </source>
</evidence>
<dbReference type="PANTHER" id="PTHR31480">
    <property type="entry name" value="BIFUNCTIONAL LYCOPENE CYCLASE/PHYTOENE SYNTHASE"/>
    <property type="match status" value="1"/>
</dbReference>
<dbReference type="SFLD" id="SFLDG01018">
    <property type="entry name" value="Squalene/Phytoene_Synthase_Lik"/>
    <property type="match status" value="1"/>
</dbReference>
<keyword evidence="2" id="KW-0808">Transferase</keyword>
<dbReference type="EMBL" id="WJHE01000390">
    <property type="protein sequence ID" value="MST32790.1"/>
    <property type="molecule type" value="Genomic_DNA"/>
</dbReference>
<dbReference type="InterPro" id="IPR044843">
    <property type="entry name" value="Trans_IPPS_bact-type"/>
</dbReference>
<evidence type="ECO:0000313" key="3">
    <source>
        <dbReference type="EMBL" id="MST32790.1"/>
    </source>
</evidence>
<name>A0ABW9QSG8_9ACTN</name>
<reference evidence="3 4" key="1">
    <citation type="submission" date="2019-11" db="EMBL/GenBank/DDBJ databases">
        <title>Acidiferrimicrobium australis gen. nov., sp. nov., an acidophilic and obligately heterotrophic, member of the Actinobacteria that catalyses dissimilatory oxido- reduction of iron isolated from metal-rich acidic water in Chile.</title>
        <authorList>
            <person name="Gonzalez D."/>
            <person name="Huber K."/>
            <person name="Hedrich S."/>
            <person name="Rojas-Villalobos C."/>
            <person name="Quatrini R."/>
            <person name="Dinamarca M.A."/>
            <person name="Schwarz A."/>
            <person name="Canales C."/>
            <person name="Nancucheo I."/>
        </authorList>
    </citation>
    <scope>NUCLEOTIDE SEQUENCE [LARGE SCALE GENOMIC DNA]</scope>
    <source>
        <strain evidence="3 4">USS-CCA1</strain>
    </source>
</reference>
<accession>A0ABW9QSG8</accession>
<sequence length="296" mass="33000">MAAVDLEASYRRCRRLNRRFGTTYYAATWLLPPSKRRHVHALYGFCRYADDIVDDLGPVPLAAREEALGDFGDRFFADLAAGGSDDPILAAVVHTVRALGIDPDCFRRFLRSMAMDLRVATYDRFEDLLDYMDGSAAVIGEMMLPVLEPASEEALGPARDLGIAFQLTNFWRDVGDDLLRGRVYVPQEDLDRFGARAALAERRVTPEWVALMRFEVERARAFYRSADRGIALLPPVSARCIAGARILYAGILERIEEAGYDVFHGRARVPGWRKAGVAARLLRPTPPAVLLPDPSA</sequence>
<comment type="caution">
    <text evidence="3">The sequence shown here is derived from an EMBL/GenBank/DDBJ whole genome shotgun (WGS) entry which is preliminary data.</text>
</comment>
<evidence type="ECO:0000256" key="1">
    <source>
        <dbReference type="ARBA" id="ARBA00004684"/>
    </source>
</evidence>
<dbReference type="InterPro" id="IPR033904">
    <property type="entry name" value="Trans_IPPS_HH"/>
</dbReference>
<gene>
    <name evidence="3" type="ORF">GHK86_08655</name>
</gene>
<dbReference type="Proteomes" id="UP000437736">
    <property type="component" value="Unassembled WGS sequence"/>
</dbReference>
<dbReference type="SUPFAM" id="SSF48576">
    <property type="entry name" value="Terpenoid synthases"/>
    <property type="match status" value="1"/>
</dbReference>
<proteinExistence type="predicted"/>
<keyword evidence="4" id="KW-1185">Reference proteome</keyword>
<dbReference type="PROSITE" id="PS01044">
    <property type="entry name" value="SQUALEN_PHYTOEN_SYN_1"/>
    <property type="match status" value="1"/>
</dbReference>
<dbReference type="InterPro" id="IPR002060">
    <property type="entry name" value="Squ/phyt_synthse"/>
</dbReference>
<protein>
    <submittedName>
        <fullName evidence="3">Phytoene/squalene synthase family protein</fullName>
    </submittedName>
</protein>
<evidence type="ECO:0000313" key="4">
    <source>
        <dbReference type="Proteomes" id="UP000437736"/>
    </source>
</evidence>
<dbReference type="InterPro" id="IPR008949">
    <property type="entry name" value="Isoprenoid_synthase_dom_sf"/>
</dbReference>
<comment type="pathway">
    <text evidence="1">Carotenoid biosynthesis; phytoene biosynthesis.</text>
</comment>